<accession>A0A443IIF7</accession>
<dbReference type="Pfam" id="PF03466">
    <property type="entry name" value="LysR_substrate"/>
    <property type="match status" value="1"/>
</dbReference>
<dbReference type="PANTHER" id="PTHR30537">
    <property type="entry name" value="HTH-TYPE TRANSCRIPTIONAL REGULATOR"/>
    <property type="match status" value="1"/>
</dbReference>
<comment type="similarity">
    <text evidence="1">Belongs to the LysR transcriptional regulatory family.</text>
</comment>
<dbReference type="Proteomes" id="UP000288794">
    <property type="component" value="Unassembled WGS sequence"/>
</dbReference>
<dbReference type="GO" id="GO:0003700">
    <property type="term" value="F:DNA-binding transcription factor activity"/>
    <property type="evidence" value="ECO:0007669"/>
    <property type="project" value="InterPro"/>
</dbReference>
<dbReference type="AlphaFoldDB" id="A0A443IIF7"/>
<dbReference type="PANTHER" id="PTHR30537:SF1">
    <property type="entry name" value="HTH-TYPE TRANSCRIPTIONAL REGULATOR PGRR"/>
    <property type="match status" value="1"/>
</dbReference>
<evidence type="ECO:0000256" key="3">
    <source>
        <dbReference type="ARBA" id="ARBA00023125"/>
    </source>
</evidence>
<keyword evidence="3" id="KW-0238">DNA-binding</keyword>
<dbReference type="GO" id="GO:0006351">
    <property type="term" value="P:DNA-templated transcription"/>
    <property type="evidence" value="ECO:0007669"/>
    <property type="project" value="TreeGrafter"/>
</dbReference>
<reference evidence="6 7" key="1">
    <citation type="submission" date="2014-04" db="EMBL/GenBank/DDBJ databases">
        <title>Draft genome sequence of Pantoea beijingensis strain LMG 27579, an emerging pathogen to Pleurotus eryngii with potential industrial application.</title>
        <authorList>
            <person name="Xu F."/>
            <person name="Liu Y."/>
            <person name="Wang S."/>
            <person name="Yin Y."/>
            <person name="Ma Y."/>
            <person name="Zhao S."/>
            <person name="Rong C."/>
        </authorList>
    </citation>
    <scope>NUCLEOTIDE SEQUENCE [LARGE SCALE GENOMIC DNA]</scope>
    <source>
        <strain evidence="6 7">LMG 27579</strain>
    </source>
</reference>
<sequence length="304" mass="34466">MRNSDYAELKAFMTIVEQGSFSRAAIMLNIKPSTLSQVLRQLEARLGVRLLNRTTRSLSLTEPGAQLLAKIKPAFQAMDHAVNDIASLSGKTAGTLRVHTTRIAAELYIEPLLGDFHRAWPDIILDITVEDAAIDIVNQGFDIGVRLGERLENDMIAHPLGGEFREVAFASPAYLDRFGRPQTINDLQQHRCINWRYPGNQHIYNWEMWHDNRWVSVTVSGPLIVSDRRLAVSAACQHLGIGFWLDSKVAHHVERGELELILEKYSRSFDGFYLYYPQQSVASPTIKAFVDFFRRSHSTQVTTE</sequence>
<dbReference type="EMBL" id="JMEE01000001">
    <property type="protein sequence ID" value="RWR03935.1"/>
    <property type="molecule type" value="Genomic_DNA"/>
</dbReference>
<evidence type="ECO:0000259" key="5">
    <source>
        <dbReference type="PROSITE" id="PS50931"/>
    </source>
</evidence>
<protein>
    <submittedName>
        <fullName evidence="6">LysR family transcriptional regulator</fullName>
    </submittedName>
</protein>
<evidence type="ECO:0000256" key="4">
    <source>
        <dbReference type="ARBA" id="ARBA00023163"/>
    </source>
</evidence>
<organism evidence="6 7">
    <name type="scientific">[Pantoea] beijingensis</name>
    <dbReference type="NCBI Taxonomy" id="1324864"/>
    <lineage>
        <taxon>Bacteria</taxon>
        <taxon>Pseudomonadati</taxon>
        <taxon>Pseudomonadota</taxon>
        <taxon>Gammaproteobacteria</taxon>
        <taxon>Enterobacterales</taxon>
        <taxon>Erwiniaceae</taxon>
        <taxon>Erwinia</taxon>
    </lineage>
</organism>
<keyword evidence="4" id="KW-0804">Transcription</keyword>
<dbReference type="InterPro" id="IPR036390">
    <property type="entry name" value="WH_DNA-bd_sf"/>
</dbReference>
<dbReference type="FunFam" id="1.10.10.10:FF:000001">
    <property type="entry name" value="LysR family transcriptional regulator"/>
    <property type="match status" value="1"/>
</dbReference>
<name>A0A443IIF7_9GAMM</name>
<dbReference type="InterPro" id="IPR058163">
    <property type="entry name" value="LysR-type_TF_proteobact-type"/>
</dbReference>
<dbReference type="SUPFAM" id="SSF53850">
    <property type="entry name" value="Periplasmic binding protein-like II"/>
    <property type="match status" value="1"/>
</dbReference>
<keyword evidence="2" id="KW-0805">Transcription regulation</keyword>
<evidence type="ECO:0000256" key="2">
    <source>
        <dbReference type="ARBA" id="ARBA00023015"/>
    </source>
</evidence>
<evidence type="ECO:0000313" key="6">
    <source>
        <dbReference type="EMBL" id="RWR03935.1"/>
    </source>
</evidence>
<gene>
    <name evidence="6" type="ORF">ED28_02810</name>
</gene>
<dbReference type="Gene3D" id="3.40.190.290">
    <property type="match status" value="1"/>
</dbReference>
<evidence type="ECO:0000313" key="7">
    <source>
        <dbReference type="Proteomes" id="UP000288794"/>
    </source>
</evidence>
<keyword evidence="7" id="KW-1185">Reference proteome</keyword>
<dbReference type="InterPro" id="IPR005119">
    <property type="entry name" value="LysR_subst-bd"/>
</dbReference>
<dbReference type="InterPro" id="IPR000847">
    <property type="entry name" value="LysR_HTH_N"/>
</dbReference>
<dbReference type="Gene3D" id="1.10.10.10">
    <property type="entry name" value="Winged helix-like DNA-binding domain superfamily/Winged helix DNA-binding domain"/>
    <property type="match status" value="1"/>
</dbReference>
<proteinExistence type="inferred from homology"/>
<comment type="caution">
    <text evidence="6">The sequence shown here is derived from an EMBL/GenBank/DDBJ whole genome shotgun (WGS) entry which is preliminary data.</text>
</comment>
<dbReference type="GO" id="GO:0043565">
    <property type="term" value="F:sequence-specific DNA binding"/>
    <property type="evidence" value="ECO:0007669"/>
    <property type="project" value="TreeGrafter"/>
</dbReference>
<dbReference type="Pfam" id="PF00126">
    <property type="entry name" value="HTH_1"/>
    <property type="match status" value="1"/>
</dbReference>
<dbReference type="RefSeq" id="WP_128175001.1">
    <property type="nucleotide sequence ID" value="NZ_CP071409.1"/>
</dbReference>
<dbReference type="InterPro" id="IPR036388">
    <property type="entry name" value="WH-like_DNA-bd_sf"/>
</dbReference>
<dbReference type="SUPFAM" id="SSF46785">
    <property type="entry name" value="Winged helix' DNA-binding domain"/>
    <property type="match status" value="1"/>
</dbReference>
<dbReference type="PROSITE" id="PS50931">
    <property type="entry name" value="HTH_LYSR"/>
    <property type="match status" value="1"/>
</dbReference>
<evidence type="ECO:0000256" key="1">
    <source>
        <dbReference type="ARBA" id="ARBA00009437"/>
    </source>
</evidence>
<feature type="domain" description="HTH lysR-type" evidence="5">
    <location>
        <begin position="1"/>
        <end position="61"/>
    </location>
</feature>